<reference evidence="1" key="1">
    <citation type="submission" date="2016-12" db="EMBL/GenBank/DDBJ databases">
        <authorList>
            <person name="Moulin L."/>
        </authorList>
    </citation>
    <scope>NUCLEOTIDE SEQUENCE [LARGE SCALE GENOMIC DNA]</scope>
    <source>
        <strain evidence="1">STM 7183</strain>
    </source>
</reference>
<comment type="caution">
    <text evidence="1">The sequence shown here is derived from an EMBL/GenBank/DDBJ whole genome shotgun (WGS) entry which is preliminary data.</text>
</comment>
<evidence type="ECO:0000313" key="2">
    <source>
        <dbReference type="Proteomes" id="UP000195569"/>
    </source>
</evidence>
<organism evidence="1 2">
    <name type="scientific">Paraburkholderia piptadeniae</name>
    <dbReference type="NCBI Taxonomy" id="1701573"/>
    <lineage>
        <taxon>Bacteria</taxon>
        <taxon>Pseudomonadati</taxon>
        <taxon>Pseudomonadota</taxon>
        <taxon>Betaproteobacteria</taxon>
        <taxon>Burkholderiales</taxon>
        <taxon>Burkholderiaceae</taxon>
        <taxon>Paraburkholderia</taxon>
    </lineage>
</organism>
<proteinExistence type="predicted"/>
<sequence length="713" mass="78739">MFTTDFLSLRSMSKAKKNKQRGGKQSHPLPSLLQDLLQRSNAGANGGQPARKLELALEDFAMSGGLLGTSVPDYQGFSIWLNQLASSDPAMQLVFNRTANGGDFSSITVSVLEEMRKLGRKYRDALESHRGDAGIKQLRIFNKLKLITHILNSSPRGTDFAAAMEREVPAVLDEHLSMSTQADLRLRLFAATQRKEWRTAFKIIGALKEEAHHPGELEFLEAMALFHSDDLNKCISYASKVGPNHIDYRAAKALQLECLAYCGRVAQLVELVEEVGASTISPMFFRYLGQLLALNAPDPENALKDMNDRAIAMKWQLSTISNESDPFFIGFNRHSCAVALRFAEWLEAHDVAMNLSRDNEQDDNLAPDSMASRLQLALCAFDPDFAVTLVSAPRGQRYIPIVKRLMNVGYESQLADYAQALETQWRLGGIVPFVDNIARMLPMLRGEPVPAALVGLTQTAYVEAASRKLPAETAIMSALSSSGIDCSTTLTKDVQHNRMISVLSPMSKLSYTWAESALEAAEQSDSFEGDAGMIALGFFRILEHELNDLLIAPFRSSPSVQMEIEVLWARVGEALSNEDTSLSKKVADKRKKAHVFWTQLIERLVPVLEGKLSGLELGSLRIFLGKASSISGDDLEVKQYFASKLCSNLNSAGRAALMNGDIAKFIEQSAVEKFRNPPAHSRFVSLATARKCKDHVDRCLAGLAQWRISPQSH</sequence>
<dbReference type="Proteomes" id="UP000195569">
    <property type="component" value="Unassembled WGS sequence"/>
</dbReference>
<gene>
    <name evidence="1" type="ORF">BN2476_230358</name>
</gene>
<accession>A0A1N7RY73</accession>
<protein>
    <submittedName>
        <fullName evidence="1">Uncharacterized protein</fullName>
    </submittedName>
</protein>
<dbReference type="OrthoDB" id="2988222at2"/>
<dbReference type="RefSeq" id="WP_143810945.1">
    <property type="nucleotide sequence ID" value="NZ_CYGY02000023.1"/>
</dbReference>
<evidence type="ECO:0000313" key="1">
    <source>
        <dbReference type="EMBL" id="SIT40041.1"/>
    </source>
</evidence>
<name>A0A1N7RY73_9BURK</name>
<dbReference type="EMBL" id="CYGY02000023">
    <property type="protein sequence ID" value="SIT40041.1"/>
    <property type="molecule type" value="Genomic_DNA"/>
</dbReference>
<dbReference type="AlphaFoldDB" id="A0A1N7RY73"/>
<keyword evidence="2" id="KW-1185">Reference proteome</keyword>